<dbReference type="SUPFAM" id="SSF103642">
    <property type="entry name" value="Sec-C motif"/>
    <property type="match status" value="1"/>
</dbReference>
<name>A0ABS2GA39_9FIRM</name>
<dbReference type="RefSeq" id="WP_205133750.1">
    <property type="nucleotide sequence ID" value="NZ_JACSNT010000008.1"/>
</dbReference>
<dbReference type="Proteomes" id="UP000729290">
    <property type="component" value="Unassembled WGS sequence"/>
</dbReference>
<dbReference type="Gene3D" id="3.10.450.50">
    <property type="match status" value="1"/>
</dbReference>
<proteinExistence type="predicted"/>
<dbReference type="NCBIfam" id="NF004088">
    <property type="entry name" value="PRK05590.1"/>
    <property type="match status" value="1"/>
</dbReference>
<reference evidence="1 2" key="1">
    <citation type="journal article" date="2021" name="Sci. Rep.">
        <title>The distribution of antibiotic resistance genes in chicken gut microbiota commensals.</title>
        <authorList>
            <person name="Juricova H."/>
            <person name="Matiasovicova J."/>
            <person name="Kubasova T."/>
            <person name="Cejkova D."/>
            <person name="Rychlik I."/>
        </authorList>
    </citation>
    <scope>NUCLEOTIDE SEQUENCE [LARGE SCALE GENOMIC DNA]</scope>
    <source>
        <strain evidence="1 2">An431b</strain>
    </source>
</reference>
<dbReference type="PANTHER" id="PTHR33747:SF1">
    <property type="entry name" value="ADENYLATE CYCLASE-ASSOCIATED CAP C-TERMINAL DOMAIN-CONTAINING PROTEIN"/>
    <property type="match status" value="1"/>
</dbReference>
<evidence type="ECO:0000313" key="2">
    <source>
        <dbReference type="Proteomes" id="UP000729290"/>
    </source>
</evidence>
<dbReference type="InterPro" id="IPR004027">
    <property type="entry name" value="SEC_C_motif"/>
</dbReference>
<protein>
    <submittedName>
        <fullName evidence="1">SEC-C domain-containing protein</fullName>
    </submittedName>
</protein>
<keyword evidence="2" id="KW-1185">Reference proteome</keyword>
<sequence>MSLYESWMEKAFSKDGRSVEAVWDEYLPKEQKIYEYIIGQKLTKVEGKVSELAERFQMTAEEIVAFVDGINDALPTPYEMKELTEDSQIVLDIDFERLFKKMVEYHAEHLYQLPQWDGIFDAETRKRLTLEQKRSRTIVKGQKIGRNDPCPCGSGKKYKKCCGANL</sequence>
<accession>A0ABS2GA39</accession>
<evidence type="ECO:0000313" key="1">
    <source>
        <dbReference type="EMBL" id="MBM6878032.1"/>
    </source>
</evidence>
<comment type="caution">
    <text evidence="1">The sequence shown here is derived from an EMBL/GenBank/DDBJ whole genome shotgun (WGS) entry which is preliminary data.</text>
</comment>
<gene>
    <name evidence="1" type="ORF">H9X83_07645</name>
</gene>
<organism evidence="1 2">
    <name type="scientific">Anaerotignum lactatifermentans</name>
    <dbReference type="NCBI Taxonomy" id="160404"/>
    <lineage>
        <taxon>Bacteria</taxon>
        <taxon>Bacillati</taxon>
        <taxon>Bacillota</taxon>
        <taxon>Clostridia</taxon>
        <taxon>Lachnospirales</taxon>
        <taxon>Anaerotignaceae</taxon>
        <taxon>Anaerotignum</taxon>
    </lineage>
</organism>
<dbReference type="PANTHER" id="PTHR33747">
    <property type="entry name" value="UPF0225 PROTEIN SCO1677"/>
    <property type="match status" value="1"/>
</dbReference>
<dbReference type="EMBL" id="JACSNV010000009">
    <property type="protein sequence ID" value="MBM6878032.1"/>
    <property type="molecule type" value="Genomic_DNA"/>
</dbReference>
<dbReference type="Pfam" id="PF02810">
    <property type="entry name" value="SEC-C"/>
    <property type="match status" value="1"/>
</dbReference>